<feature type="region of interest" description="Disordered" evidence="1">
    <location>
        <begin position="1"/>
        <end position="86"/>
    </location>
</feature>
<dbReference type="EMBL" id="CAUOFW020002112">
    <property type="protein sequence ID" value="CAK9151251.1"/>
    <property type="molecule type" value="Genomic_DNA"/>
</dbReference>
<keyword evidence="3" id="KW-1185">Reference proteome</keyword>
<organism evidence="2 3">
    <name type="scientific">Ilex paraguariensis</name>
    <name type="common">yerba mate</name>
    <dbReference type="NCBI Taxonomy" id="185542"/>
    <lineage>
        <taxon>Eukaryota</taxon>
        <taxon>Viridiplantae</taxon>
        <taxon>Streptophyta</taxon>
        <taxon>Embryophyta</taxon>
        <taxon>Tracheophyta</taxon>
        <taxon>Spermatophyta</taxon>
        <taxon>Magnoliopsida</taxon>
        <taxon>eudicotyledons</taxon>
        <taxon>Gunneridae</taxon>
        <taxon>Pentapetalae</taxon>
        <taxon>asterids</taxon>
        <taxon>campanulids</taxon>
        <taxon>Aquifoliales</taxon>
        <taxon>Aquifoliaceae</taxon>
        <taxon>Ilex</taxon>
    </lineage>
</organism>
<feature type="compositionally biased region" description="Polar residues" evidence="1">
    <location>
        <begin position="35"/>
        <end position="44"/>
    </location>
</feature>
<feature type="non-terminal residue" evidence="2">
    <location>
        <position position="1"/>
    </location>
</feature>
<feature type="compositionally biased region" description="Basic and acidic residues" evidence="1">
    <location>
        <begin position="1"/>
        <end position="15"/>
    </location>
</feature>
<gene>
    <name evidence="2" type="ORF">ILEXP_LOCUS19407</name>
</gene>
<comment type="caution">
    <text evidence="2">The sequence shown here is derived from an EMBL/GenBank/DDBJ whole genome shotgun (WGS) entry which is preliminary data.</text>
</comment>
<dbReference type="PANTHER" id="PTHR33696:SF1">
    <property type="entry name" value="T22J18.15"/>
    <property type="match status" value="1"/>
</dbReference>
<evidence type="ECO:0000256" key="1">
    <source>
        <dbReference type="SAM" id="MobiDB-lite"/>
    </source>
</evidence>
<reference evidence="2 3" key="1">
    <citation type="submission" date="2024-02" db="EMBL/GenBank/DDBJ databases">
        <authorList>
            <person name="Vignale AGUSTIN F."/>
            <person name="Sosa J E."/>
            <person name="Modenutti C."/>
        </authorList>
    </citation>
    <scope>NUCLEOTIDE SEQUENCE [LARGE SCALE GENOMIC DNA]</scope>
</reference>
<sequence>REELKRKVAQHKETLHPSSEVMASNTVAYSGRAQIAQNESDTPFSSPLWPSSRRSPSSSPSLSSNSSLGSLSFHDDNSPTSPTNPPFRFSGIPFSWEHLPGIPKQQLLKKKDPSLNLLPLPPAGTPTPSKKFNYQKISPNPKKYNNESFRKDPFFAALVECSKDDRGIDTIGSFWKGSKVSRTLSDRLGFTAMNASCKRTCAVSESIVYLPRSSTHALFNSR</sequence>
<evidence type="ECO:0000313" key="3">
    <source>
        <dbReference type="Proteomes" id="UP001642360"/>
    </source>
</evidence>
<feature type="compositionally biased region" description="Low complexity" evidence="1">
    <location>
        <begin position="45"/>
        <end position="72"/>
    </location>
</feature>
<dbReference type="Proteomes" id="UP001642360">
    <property type="component" value="Unassembled WGS sequence"/>
</dbReference>
<accession>A0ABC8S1Z7</accession>
<evidence type="ECO:0000313" key="2">
    <source>
        <dbReference type="EMBL" id="CAK9151251.1"/>
    </source>
</evidence>
<proteinExistence type="predicted"/>
<dbReference type="PANTHER" id="PTHR33696">
    <property type="entry name" value="T22J18.15-RELATED"/>
    <property type="match status" value="1"/>
</dbReference>
<name>A0ABC8S1Z7_9AQUA</name>
<protein>
    <submittedName>
        <fullName evidence="2">Uncharacterized protein</fullName>
    </submittedName>
</protein>
<dbReference type="AlphaFoldDB" id="A0ABC8S1Z7"/>